<dbReference type="AlphaFoldDB" id="A0A4Z1EQR5"/>
<feature type="compositionally biased region" description="Polar residues" evidence="1">
    <location>
        <begin position="17"/>
        <end position="28"/>
    </location>
</feature>
<protein>
    <submittedName>
        <fullName evidence="2">Uncharacterized protein</fullName>
    </submittedName>
</protein>
<evidence type="ECO:0000256" key="1">
    <source>
        <dbReference type="SAM" id="MobiDB-lite"/>
    </source>
</evidence>
<feature type="region of interest" description="Disordered" evidence="1">
    <location>
        <begin position="1"/>
        <end position="75"/>
    </location>
</feature>
<dbReference type="OrthoDB" id="3538336at2759"/>
<dbReference type="Proteomes" id="UP000297777">
    <property type="component" value="Unassembled WGS sequence"/>
</dbReference>
<proteinExistence type="predicted"/>
<accession>A0A4Z1EQR5</accession>
<keyword evidence="3" id="KW-1185">Reference proteome</keyword>
<dbReference type="EMBL" id="PQXH01000077">
    <property type="protein sequence ID" value="TGO13092.1"/>
    <property type="molecule type" value="Genomic_DNA"/>
</dbReference>
<reference evidence="2 3" key="1">
    <citation type="submission" date="2017-12" db="EMBL/GenBank/DDBJ databases">
        <title>Comparative genomics of Botrytis spp.</title>
        <authorList>
            <person name="Valero-Jimenez C.A."/>
            <person name="Tapia P."/>
            <person name="Veloso J."/>
            <person name="Silva-Moreno E."/>
            <person name="Staats M."/>
            <person name="Valdes J.H."/>
            <person name="Van Kan J.A.L."/>
        </authorList>
    </citation>
    <scope>NUCLEOTIDE SEQUENCE [LARGE SCALE GENOMIC DNA]</scope>
    <source>
        <strain evidence="2 3">Bt9001</strain>
    </source>
</reference>
<name>A0A4Z1EQR5_9HELO</name>
<sequence length="195" mass="22198">MPCPNSLSQRPPIPTPSEGTKNITSSPQPRFDEKADQKSPPTAVYPTDPDRRFSLISPTTVIPTNTQSTPPPQDLTAEGLLALTTQPLSHGGAWSSASASPAPRARFLPQATEKIYTTPYGDTYPKTIRQIADDKRWVSRRKNRENFNRIEAKEEHLAQQRERERWFKPAKKIDYYEEEGAKTWGAWEKKKWYGD</sequence>
<organism evidence="2 3">
    <name type="scientific">Botrytis tulipae</name>
    <dbReference type="NCBI Taxonomy" id="87230"/>
    <lineage>
        <taxon>Eukaryota</taxon>
        <taxon>Fungi</taxon>
        <taxon>Dikarya</taxon>
        <taxon>Ascomycota</taxon>
        <taxon>Pezizomycotina</taxon>
        <taxon>Leotiomycetes</taxon>
        <taxon>Helotiales</taxon>
        <taxon>Sclerotiniaceae</taxon>
        <taxon>Botrytis</taxon>
    </lineage>
</organism>
<evidence type="ECO:0000313" key="2">
    <source>
        <dbReference type="EMBL" id="TGO13092.1"/>
    </source>
</evidence>
<comment type="caution">
    <text evidence="2">The sequence shown here is derived from an EMBL/GenBank/DDBJ whole genome shotgun (WGS) entry which is preliminary data.</text>
</comment>
<feature type="compositionally biased region" description="Polar residues" evidence="1">
    <location>
        <begin position="56"/>
        <end position="68"/>
    </location>
</feature>
<gene>
    <name evidence="2" type="ORF">BTUL_0077g00450</name>
</gene>
<evidence type="ECO:0000313" key="3">
    <source>
        <dbReference type="Proteomes" id="UP000297777"/>
    </source>
</evidence>